<proteinExistence type="predicted"/>
<comment type="caution">
    <text evidence="1">The sequence shown here is derived from an EMBL/GenBank/DDBJ whole genome shotgun (WGS) entry which is preliminary data.</text>
</comment>
<dbReference type="PANTHER" id="PTHR47623">
    <property type="entry name" value="OS09G0287300 PROTEIN"/>
    <property type="match status" value="1"/>
</dbReference>
<protein>
    <submittedName>
        <fullName evidence="1">Histidine phosphatase family protein</fullName>
    </submittedName>
</protein>
<dbReference type="SUPFAM" id="SSF53254">
    <property type="entry name" value="Phosphoglycerate mutase-like"/>
    <property type="match status" value="1"/>
</dbReference>
<dbReference type="InterPro" id="IPR013078">
    <property type="entry name" value="His_Pase_superF_clade-1"/>
</dbReference>
<name>A0ABP8C058_9FLAO</name>
<dbReference type="Gene3D" id="3.40.50.1240">
    <property type="entry name" value="Phosphoglycerate mutase-like"/>
    <property type="match status" value="1"/>
</dbReference>
<dbReference type="PANTHER" id="PTHR47623:SF1">
    <property type="entry name" value="OS09G0287300 PROTEIN"/>
    <property type="match status" value="1"/>
</dbReference>
<dbReference type="RefSeq" id="WP_344786343.1">
    <property type="nucleotide sequence ID" value="NZ_BAABCA010000001.1"/>
</dbReference>
<reference evidence="2" key="1">
    <citation type="journal article" date="2019" name="Int. J. Syst. Evol. Microbiol.">
        <title>The Global Catalogue of Microorganisms (GCM) 10K type strain sequencing project: providing services to taxonomists for standard genome sequencing and annotation.</title>
        <authorList>
            <consortium name="The Broad Institute Genomics Platform"/>
            <consortium name="The Broad Institute Genome Sequencing Center for Infectious Disease"/>
            <person name="Wu L."/>
            <person name="Ma J."/>
        </authorList>
    </citation>
    <scope>NUCLEOTIDE SEQUENCE [LARGE SCALE GENOMIC DNA]</scope>
    <source>
        <strain evidence="2">JCM 17630</strain>
    </source>
</reference>
<dbReference type="Pfam" id="PF00300">
    <property type="entry name" value="His_Phos_1"/>
    <property type="match status" value="1"/>
</dbReference>
<sequence>MKKLIIIRHAKSSWKYDVIDHERPLNSRGLSDSVLISSTLKFKNITADLVMVSDAFRTKETANIILKALKFDENKVIFNHDLYDFEGRNLLQVIKNCDKSINTLMVFGHNHAITSFVNTYGNKIIENVPTCGVVIIDFDIDSWKGLKKGKTVETIFPKNLKN</sequence>
<gene>
    <name evidence="1" type="ORF">GCM10022291_03570</name>
</gene>
<accession>A0ABP8C058</accession>
<dbReference type="CDD" id="cd07067">
    <property type="entry name" value="HP_PGM_like"/>
    <property type="match status" value="1"/>
</dbReference>
<dbReference type="EMBL" id="BAABCA010000001">
    <property type="protein sequence ID" value="GAA4231335.1"/>
    <property type="molecule type" value="Genomic_DNA"/>
</dbReference>
<evidence type="ECO:0000313" key="2">
    <source>
        <dbReference type="Proteomes" id="UP001501496"/>
    </source>
</evidence>
<evidence type="ECO:0000313" key="1">
    <source>
        <dbReference type="EMBL" id="GAA4231335.1"/>
    </source>
</evidence>
<dbReference type="InterPro" id="IPR029033">
    <property type="entry name" value="His_PPase_superfam"/>
</dbReference>
<dbReference type="Proteomes" id="UP001501496">
    <property type="component" value="Unassembled WGS sequence"/>
</dbReference>
<organism evidence="1 2">
    <name type="scientific">Postechiella marina</name>
    <dbReference type="NCBI Taxonomy" id="943941"/>
    <lineage>
        <taxon>Bacteria</taxon>
        <taxon>Pseudomonadati</taxon>
        <taxon>Bacteroidota</taxon>
        <taxon>Flavobacteriia</taxon>
        <taxon>Flavobacteriales</taxon>
        <taxon>Flavobacteriaceae</taxon>
        <taxon>Postechiella</taxon>
    </lineage>
</organism>
<keyword evidence="2" id="KW-1185">Reference proteome</keyword>